<keyword evidence="3" id="KW-0813">Transport</keyword>
<feature type="domain" description="Cation efflux protein transmembrane" evidence="11">
    <location>
        <begin position="43"/>
        <end position="224"/>
    </location>
</feature>
<evidence type="ECO:0000256" key="9">
    <source>
        <dbReference type="SAM" id="MobiDB-lite"/>
    </source>
</evidence>
<keyword evidence="4 10" id="KW-0812">Transmembrane</keyword>
<dbReference type="InterPro" id="IPR058533">
    <property type="entry name" value="Cation_efflux_TM"/>
</dbReference>
<evidence type="ECO:0000259" key="12">
    <source>
        <dbReference type="Pfam" id="PF16916"/>
    </source>
</evidence>
<feature type="transmembrane region" description="Helical" evidence="10">
    <location>
        <begin position="172"/>
        <end position="194"/>
    </location>
</feature>
<dbReference type="InterPro" id="IPR050681">
    <property type="entry name" value="CDF/SLC30A"/>
</dbReference>
<proteinExistence type="inferred from homology"/>
<dbReference type="SUPFAM" id="SSF160240">
    <property type="entry name" value="Cation efflux protein cytoplasmic domain-like"/>
    <property type="match status" value="1"/>
</dbReference>
<reference evidence="13 14" key="1">
    <citation type="submission" date="2020-08" db="EMBL/GenBank/DDBJ databases">
        <title>Genome sequence of Hymenobacter qilianensis JCM 19763T.</title>
        <authorList>
            <person name="Hyun D.-W."/>
            <person name="Bae J.-W."/>
        </authorList>
    </citation>
    <scope>NUCLEOTIDE SEQUENCE [LARGE SCALE GENOMIC DNA]</scope>
    <source>
        <strain evidence="13 14">JCM 19763</strain>
        <plasmid evidence="13 14">p_unnamed3</plasmid>
    </source>
</reference>
<evidence type="ECO:0000256" key="7">
    <source>
        <dbReference type="ARBA" id="ARBA00023065"/>
    </source>
</evidence>
<feature type="transmembrane region" description="Helical" evidence="10">
    <location>
        <begin position="200"/>
        <end position="221"/>
    </location>
</feature>
<dbReference type="GO" id="GO:0005385">
    <property type="term" value="F:zinc ion transmembrane transporter activity"/>
    <property type="evidence" value="ECO:0007669"/>
    <property type="project" value="TreeGrafter"/>
</dbReference>
<geneLocation type="plasmid" evidence="13 14">
    <name>p_unnamed3</name>
</geneLocation>
<name>A0A7H0H1R6_9BACT</name>
<keyword evidence="14" id="KW-1185">Reference proteome</keyword>
<feature type="region of interest" description="Disordered" evidence="9">
    <location>
        <begin position="1"/>
        <end position="24"/>
    </location>
</feature>
<comment type="subcellular location">
    <subcellularLocation>
        <location evidence="1">Membrane</location>
        <topology evidence="1">Multi-pass membrane protein</topology>
    </subcellularLocation>
</comment>
<evidence type="ECO:0000256" key="2">
    <source>
        <dbReference type="ARBA" id="ARBA00008873"/>
    </source>
</evidence>
<dbReference type="InterPro" id="IPR036837">
    <property type="entry name" value="Cation_efflux_CTD_sf"/>
</dbReference>
<dbReference type="KEGG" id="hqi:H9L05_22555"/>
<evidence type="ECO:0000313" key="14">
    <source>
        <dbReference type="Proteomes" id="UP000516093"/>
    </source>
</evidence>
<dbReference type="Proteomes" id="UP000516093">
    <property type="component" value="Plasmid p_unnamed3"/>
</dbReference>
<dbReference type="GO" id="GO:0005886">
    <property type="term" value="C:plasma membrane"/>
    <property type="evidence" value="ECO:0007669"/>
    <property type="project" value="TreeGrafter"/>
</dbReference>
<feature type="domain" description="Cation efflux protein cytoplasmic" evidence="12">
    <location>
        <begin position="232"/>
        <end position="305"/>
    </location>
</feature>
<dbReference type="NCBIfam" id="TIGR01297">
    <property type="entry name" value="CDF"/>
    <property type="match status" value="1"/>
</dbReference>
<dbReference type="Pfam" id="PF01545">
    <property type="entry name" value="Cation_efflux"/>
    <property type="match status" value="1"/>
</dbReference>
<evidence type="ECO:0000256" key="8">
    <source>
        <dbReference type="ARBA" id="ARBA00023136"/>
    </source>
</evidence>
<dbReference type="InterPro" id="IPR002524">
    <property type="entry name" value="Cation_efflux"/>
</dbReference>
<evidence type="ECO:0000256" key="1">
    <source>
        <dbReference type="ARBA" id="ARBA00004141"/>
    </source>
</evidence>
<dbReference type="Pfam" id="PF16916">
    <property type="entry name" value="ZT_dimer"/>
    <property type="match status" value="1"/>
</dbReference>
<dbReference type="InterPro" id="IPR027469">
    <property type="entry name" value="Cation_efflux_TMD_sf"/>
</dbReference>
<keyword evidence="5" id="KW-0864">Zinc transport</keyword>
<protein>
    <submittedName>
        <fullName evidence="13">Cation transporter</fullName>
    </submittedName>
</protein>
<evidence type="ECO:0000256" key="3">
    <source>
        <dbReference type="ARBA" id="ARBA00022448"/>
    </source>
</evidence>
<dbReference type="SUPFAM" id="SSF161111">
    <property type="entry name" value="Cation efflux protein transmembrane domain-like"/>
    <property type="match status" value="1"/>
</dbReference>
<feature type="transmembrane region" description="Helical" evidence="10">
    <location>
        <begin position="35"/>
        <end position="58"/>
    </location>
</feature>
<evidence type="ECO:0000256" key="4">
    <source>
        <dbReference type="ARBA" id="ARBA00022692"/>
    </source>
</evidence>
<accession>A0A7H0H1R6</accession>
<dbReference type="EMBL" id="CP060787">
    <property type="protein sequence ID" value="QNP54482.1"/>
    <property type="molecule type" value="Genomic_DNA"/>
</dbReference>
<dbReference type="RefSeq" id="WP_187734641.1">
    <property type="nucleotide sequence ID" value="NZ_BMFN01000007.1"/>
</dbReference>
<comment type="similarity">
    <text evidence="2">Belongs to the cation diffusion facilitator (CDF) transporter (TC 2.A.4) family. SLC30A subfamily.</text>
</comment>
<keyword evidence="7" id="KW-0406">Ion transport</keyword>
<gene>
    <name evidence="13" type="ORF">H9L05_22555</name>
</gene>
<organism evidence="13 14">
    <name type="scientific">Hymenobacter qilianensis</name>
    <dbReference type="NCBI Taxonomy" id="1385715"/>
    <lineage>
        <taxon>Bacteria</taxon>
        <taxon>Pseudomonadati</taxon>
        <taxon>Bacteroidota</taxon>
        <taxon>Cytophagia</taxon>
        <taxon>Cytophagales</taxon>
        <taxon>Hymenobacteraceae</taxon>
        <taxon>Hymenobacter</taxon>
    </lineage>
</organism>
<evidence type="ECO:0000259" key="11">
    <source>
        <dbReference type="Pfam" id="PF01545"/>
    </source>
</evidence>
<keyword evidence="6 10" id="KW-1133">Transmembrane helix</keyword>
<evidence type="ECO:0000256" key="6">
    <source>
        <dbReference type="ARBA" id="ARBA00022989"/>
    </source>
</evidence>
<sequence length="315" mass="33771">MAHLPSSDAAGPKPRGPDHRPGAHPHGLGADTPYLLVWSGCLLLHFSFVLAEAAAGFWGHSAALLADAGRNLGSGLCLGLAWWCGRPARRSGRGRYPYGFHSLPIQISLFTAVGLCVLLGVLLRATMDYLRSPEPVSGLLVGLLAGAGLLLHAGTAGLLLRGQQVRGNGRRGCQYLFTDALVSFGVALGGALLYGTGWPWVDPFLAVVLLGVIAYGCWGLLTPSRLLRTRAEDTDVAAVRAFLRRQPGVREVHQLHIWPLTPTDTALSVHLVRPRQDDTAFIEYLQEALHREFHIRQSTVHLEPETLSSGTPGGG</sequence>
<dbReference type="PANTHER" id="PTHR11562">
    <property type="entry name" value="CATION EFFLUX PROTEIN/ ZINC TRANSPORTER"/>
    <property type="match status" value="1"/>
</dbReference>
<evidence type="ECO:0000256" key="5">
    <source>
        <dbReference type="ARBA" id="ARBA00022906"/>
    </source>
</evidence>
<feature type="transmembrane region" description="Helical" evidence="10">
    <location>
        <begin position="139"/>
        <end position="160"/>
    </location>
</feature>
<dbReference type="Gene3D" id="1.20.1510.10">
    <property type="entry name" value="Cation efflux protein transmembrane domain"/>
    <property type="match status" value="1"/>
</dbReference>
<evidence type="ECO:0000256" key="10">
    <source>
        <dbReference type="SAM" id="Phobius"/>
    </source>
</evidence>
<dbReference type="PANTHER" id="PTHR11562:SF17">
    <property type="entry name" value="RE54080P-RELATED"/>
    <property type="match status" value="1"/>
</dbReference>
<dbReference type="InterPro" id="IPR027470">
    <property type="entry name" value="Cation_efflux_CTD"/>
</dbReference>
<keyword evidence="8 10" id="KW-0472">Membrane</keyword>
<keyword evidence="13" id="KW-0614">Plasmid</keyword>
<evidence type="ECO:0000313" key="13">
    <source>
        <dbReference type="EMBL" id="QNP54482.1"/>
    </source>
</evidence>
<feature type="transmembrane region" description="Helical" evidence="10">
    <location>
        <begin position="105"/>
        <end position="127"/>
    </location>
</feature>
<keyword evidence="5" id="KW-0862">Zinc</keyword>
<dbReference type="AlphaFoldDB" id="A0A7H0H1R6"/>